<evidence type="ECO:0000313" key="2">
    <source>
        <dbReference type="Proteomes" id="UP001529343"/>
    </source>
</evidence>
<dbReference type="Proteomes" id="UP001529343">
    <property type="component" value="Unassembled WGS sequence"/>
</dbReference>
<organism evidence="1 2">
    <name type="scientific">Limosilactobacillus pontis</name>
    <dbReference type="NCBI Taxonomy" id="35787"/>
    <lineage>
        <taxon>Bacteria</taxon>
        <taxon>Bacillati</taxon>
        <taxon>Bacillota</taxon>
        <taxon>Bacilli</taxon>
        <taxon>Lactobacillales</taxon>
        <taxon>Lactobacillaceae</taxon>
        <taxon>Limosilactobacillus</taxon>
    </lineage>
</organism>
<accession>A0ABT7UVG9</accession>
<dbReference type="EMBL" id="JAUDDW010000001">
    <property type="protein sequence ID" value="MDM8265701.1"/>
    <property type="molecule type" value="Genomic_DNA"/>
</dbReference>
<reference evidence="2" key="1">
    <citation type="submission" date="2023-06" db="EMBL/GenBank/DDBJ databases">
        <title>Identification and characterization of horizontal gene transfer across gut microbiota members of farm animals based on homology search.</title>
        <authorList>
            <person name="Zeman M."/>
            <person name="Kubasova T."/>
            <person name="Jahodarova E."/>
            <person name="Nykrynova M."/>
            <person name="Rychlik I."/>
        </authorList>
    </citation>
    <scope>NUCLEOTIDE SEQUENCE [LARGE SCALE GENOMIC DNA]</scope>
    <source>
        <strain evidence="2">161_Gplus</strain>
    </source>
</reference>
<dbReference type="RefSeq" id="WP_289585630.1">
    <property type="nucleotide sequence ID" value="NZ_JAUDDW010000001.1"/>
</dbReference>
<sequence length="139" mass="15457">MTDEQAVLDAIPDTIDYIVDFVGAPSNDPQEFIKLNQQPAHVMRAVAEKRHAKAMGFIGGILGPKKFTTVKKELIAYLQESSVPLAYVEPTLVYGAGRKDKMTRNVPLLKFLGIFSRKFKPVLVGDVVETLRQRLVSLT</sequence>
<keyword evidence="2" id="KW-1185">Reference proteome</keyword>
<gene>
    <name evidence="1" type="ORF">QUW44_00735</name>
</gene>
<protein>
    <submittedName>
        <fullName evidence="1">NAD(P)-dependent oxidoreductase</fullName>
    </submittedName>
</protein>
<dbReference type="InterPro" id="IPR036291">
    <property type="entry name" value="NAD(P)-bd_dom_sf"/>
</dbReference>
<dbReference type="SUPFAM" id="SSF51735">
    <property type="entry name" value="NAD(P)-binding Rossmann-fold domains"/>
    <property type="match status" value="1"/>
</dbReference>
<name>A0ABT7UVG9_9LACO</name>
<comment type="caution">
    <text evidence="1">The sequence shown here is derived from an EMBL/GenBank/DDBJ whole genome shotgun (WGS) entry which is preliminary data.</text>
</comment>
<evidence type="ECO:0000313" key="1">
    <source>
        <dbReference type="EMBL" id="MDM8265701.1"/>
    </source>
</evidence>
<proteinExistence type="predicted"/>
<dbReference type="Gene3D" id="3.40.50.720">
    <property type="entry name" value="NAD(P)-binding Rossmann-like Domain"/>
    <property type="match status" value="1"/>
</dbReference>